<dbReference type="Pfam" id="PF00296">
    <property type="entry name" value="Bac_luciferase"/>
    <property type="match status" value="1"/>
</dbReference>
<gene>
    <name evidence="2" type="ORF">METZ01_LOCUS198903</name>
</gene>
<sequence>MKVSTSFQEYSVDDIVNAARKSEERGYDIFFSSETGHNPYLPLVLAAEHTEEIELQTSIALSFSRSPMDTAYIAWDLQNLSKGRFTLGLGSQVRGHIVRRFSMPWSAPVPRMREYVMALKHIWDCWQNGTKLNFAGDYYSFNLMSPFFNPGPIEHPDIKVSIAGVNPNMLRVAGELCDGVILHSFNTPQYTRDVVLPNLQKGAERVGRSIEDITISGGGFIVAGRNEEELEKKRKETKTRISFYASTRSYGDVMRTQGWNDTHEKLYRMSIDGKWNQMGDEITDEMLDSFAVIDTYDQIAGKIKSTYGKYATSVSFGMDTQNEEEENILRDVIKNLKDS</sequence>
<dbReference type="GO" id="GO:0016705">
    <property type="term" value="F:oxidoreductase activity, acting on paired donors, with incorporation or reduction of molecular oxygen"/>
    <property type="evidence" value="ECO:0007669"/>
    <property type="project" value="InterPro"/>
</dbReference>
<dbReference type="SUPFAM" id="SSF51679">
    <property type="entry name" value="Bacterial luciferase-like"/>
    <property type="match status" value="1"/>
</dbReference>
<reference evidence="2" key="1">
    <citation type="submission" date="2018-05" db="EMBL/GenBank/DDBJ databases">
        <authorList>
            <person name="Lanie J.A."/>
            <person name="Ng W.-L."/>
            <person name="Kazmierczak K.M."/>
            <person name="Andrzejewski T.M."/>
            <person name="Davidsen T.M."/>
            <person name="Wayne K.J."/>
            <person name="Tettelin H."/>
            <person name="Glass J.I."/>
            <person name="Rusch D."/>
            <person name="Podicherti R."/>
            <person name="Tsui H.-C.T."/>
            <person name="Winkler M.E."/>
        </authorList>
    </citation>
    <scope>NUCLEOTIDE SEQUENCE</scope>
</reference>
<protein>
    <recommendedName>
        <fullName evidence="1">Luciferase-like domain-containing protein</fullName>
    </recommendedName>
</protein>
<dbReference type="EMBL" id="UINC01042856">
    <property type="protein sequence ID" value="SVB46049.1"/>
    <property type="molecule type" value="Genomic_DNA"/>
</dbReference>
<dbReference type="InterPro" id="IPR011251">
    <property type="entry name" value="Luciferase-like_dom"/>
</dbReference>
<accession>A0A382E6L4</accession>
<feature type="domain" description="Luciferase-like" evidence="1">
    <location>
        <begin position="11"/>
        <end position="306"/>
    </location>
</feature>
<name>A0A382E6L4_9ZZZZ</name>
<dbReference type="InterPro" id="IPR036661">
    <property type="entry name" value="Luciferase-like_sf"/>
</dbReference>
<dbReference type="Gene3D" id="3.20.20.30">
    <property type="entry name" value="Luciferase-like domain"/>
    <property type="match status" value="1"/>
</dbReference>
<dbReference type="NCBIfam" id="TIGR03617">
    <property type="entry name" value="F420_MSMEG_2256"/>
    <property type="match status" value="1"/>
</dbReference>
<proteinExistence type="predicted"/>
<evidence type="ECO:0000313" key="2">
    <source>
        <dbReference type="EMBL" id="SVB46049.1"/>
    </source>
</evidence>
<dbReference type="InterPro" id="IPR050564">
    <property type="entry name" value="F420-G6PD/mer"/>
</dbReference>
<organism evidence="2">
    <name type="scientific">marine metagenome</name>
    <dbReference type="NCBI Taxonomy" id="408172"/>
    <lineage>
        <taxon>unclassified sequences</taxon>
        <taxon>metagenomes</taxon>
        <taxon>ecological metagenomes</taxon>
    </lineage>
</organism>
<dbReference type="PANTHER" id="PTHR43244:SF2">
    <property type="entry name" value="CONSERVED HYPOTHETICAL ALANINE AND PROLINE-RICH PROTEIN"/>
    <property type="match status" value="1"/>
</dbReference>
<dbReference type="AlphaFoldDB" id="A0A382E6L4"/>
<evidence type="ECO:0000259" key="1">
    <source>
        <dbReference type="Pfam" id="PF00296"/>
    </source>
</evidence>
<dbReference type="CDD" id="cd01097">
    <property type="entry name" value="Tetrahydromethanopterin_reductase"/>
    <property type="match status" value="1"/>
</dbReference>
<dbReference type="PANTHER" id="PTHR43244">
    <property type="match status" value="1"/>
</dbReference>
<dbReference type="InterPro" id="IPR019919">
    <property type="entry name" value="Lucif-like_OxRdtase_MSMEG_2256"/>
</dbReference>